<keyword evidence="7" id="KW-0067">ATP-binding</keyword>
<dbReference type="Gene3D" id="1.10.287.130">
    <property type="match status" value="1"/>
</dbReference>
<feature type="transmembrane region" description="Helical" evidence="9">
    <location>
        <begin position="62"/>
        <end position="80"/>
    </location>
</feature>
<dbReference type="EC" id="2.7.13.3" evidence="2"/>
<dbReference type="Proteomes" id="UP000557739">
    <property type="component" value="Unassembled WGS sequence"/>
</dbReference>
<dbReference type="GO" id="GO:0005524">
    <property type="term" value="F:ATP binding"/>
    <property type="evidence" value="ECO:0007669"/>
    <property type="project" value="UniProtKB-KW"/>
</dbReference>
<dbReference type="GO" id="GO:0000155">
    <property type="term" value="F:phosphorelay sensor kinase activity"/>
    <property type="evidence" value="ECO:0007669"/>
    <property type="project" value="InterPro"/>
</dbReference>
<proteinExistence type="predicted"/>
<dbReference type="Pfam" id="PF00512">
    <property type="entry name" value="HisKA"/>
    <property type="match status" value="1"/>
</dbReference>
<dbReference type="PRINTS" id="PR00344">
    <property type="entry name" value="BCTRLSENSOR"/>
</dbReference>
<dbReference type="InterPro" id="IPR003594">
    <property type="entry name" value="HATPase_dom"/>
</dbReference>
<feature type="transmembrane region" description="Helical" evidence="9">
    <location>
        <begin position="38"/>
        <end position="57"/>
    </location>
</feature>
<keyword evidence="9" id="KW-0812">Transmembrane</keyword>
<evidence type="ECO:0000256" key="1">
    <source>
        <dbReference type="ARBA" id="ARBA00000085"/>
    </source>
</evidence>
<dbReference type="CDD" id="cd00075">
    <property type="entry name" value="HATPase"/>
    <property type="match status" value="1"/>
</dbReference>
<dbReference type="InterPro" id="IPR004358">
    <property type="entry name" value="Sig_transdc_His_kin-like_C"/>
</dbReference>
<dbReference type="PANTHER" id="PTHR43065:SF10">
    <property type="entry name" value="PEROXIDE STRESS-ACTIVATED HISTIDINE KINASE MAK3"/>
    <property type="match status" value="1"/>
</dbReference>
<dbReference type="Gene3D" id="3.30.565.10">
    <property type="entry name" value="Histidine kinase-like ATPase, C-terminal domain"/>
    <property type="match status" value="1"/>
</dbReference>
<dbReference type="SMART" id="SM00387">
    <property type="entry name" value="HATPase_c"/>
    <property type="match status" value="1"/>
</dbReference>
<gene>
    <name evidence="11" type="ORF">FHR19_002517</name>
</gene>
<reference evidence="11 12" key="1">
    <citation type="submission" date="2020-08" db="EMBL/GenBank/DDBJ databases">
        <title>Genomic Encyclopedia of Type Strains, Phase IV (KMG-IV): sequencing the most valuable type-strain genomes for metagenomic binning, comparative biology and taxonomic classification.</title>
        <authorList>
            <person name="Goeker M."/>
        </authorList>
    </citation>
    <scope>NUCLEOTIDE SEQUENCE [LARGE SCALE GENOMIC DNA]</scope>
    <source>
        <strain evidence="11 12">DSM 27244</strain>
    </source>
</reference>
<organism evidence="11 12">
    <name type="scientific">Sphingomonas yantingensis</name>
    <dbReference type="NCBI Taxonomy" id="1241761"/>
    <lineage>
        <taxon>Bacteria</taxon>
        <taxon>Pseudomonadati</taxon>
        <taxon>Pseudomonadota</taxon>
        <taxon>Alphaproteobacteria</taxon>
        <taxon>Sphingomonadales</taxon>
        <taxon>Sphingomonadaceae</taxon>
        <taxon>Sphingomonas</taxon>
    </lineage>
</organism>
<dbReference type="PROSITE" id="PS50109">
    <property type="entry name" value="HIS_KIN"/>
    <property type="match status" value="1"/>
</dbReference>
<keyword evidence="6 11" id="KW-0418">Kinase</keyword>
<evidence type="ECO:0000259" key="10">
    <source>
        <dbReference type="PROSITE" id="PS50109"/>
    </source>
</evidence>
<keyword evidence="8" id="KW-0902">Two-component regulatory system</keyword>
<dbReference type="EMBL" id="JACIJJ010000003">
    <property type="protein sequence ID" value="MBB5699162.1"/>
    <property type="molecule type" value="Genomic_DNA"/>
</dbReference>
<dbReference type="SMART" id="SM00388">
    <property type="entry name" value="HisKA"/>
    <property type="match status" value="1"/>
</dbReference>
<accession>A0A7W9EIG4</accession>
<evidence type="ECO:0000313" key="11">
    <source>
        <dbReference type="EMBL" id="MBB5699162.1"/>
    </source>
</evidence>
<keyword evidence="4" id="KW-0808">Transferase</keyword>
<evidence type="ECO:0000256" key="5">
    <source>
        <dbReference type="ARBA" id="ARBA00022741"/>
    </source>
</evidence>
<dbReference type="SUPFAM" id="SSF55874">
    <property type="entry name" value="ATPase domain of HSP90 chaperone/DNA topoisomerase II/histidine kinase"/>
    <property type="match status" value="1"/>
</dbReference>
<protein>
    <recommendedName>
        <fullName evidence="2">histidine kinase</fullName>
        <ecNumber evidence="2">2.7.13.3</ecNumber>
    </recommendedName>
</protein>
<comment type="catalytic activity">
    <reaction evidence="1">
        <text>ATP + protein L-histidine = ADP + protein N-phospho-L-histidine.</text>
        <dbReference type="EC" id="2.7.13.3"/>
    </reaction>
</comment>
<feature type="transmembrane region" description="Helical" evidence="9">
    <location>
        <begin position="92"/>
        <end position="111"/>
    </location>
</feature>
<feature type="transmembrane region" description="Helical" evidence="9">
    <location>
        <begin position="12"/>
        <end position="32"/>
    </location>
</feature>
<dbReference type="SUPFAM" id="SSF47384">
    <property type="entry name" value="Homodimeric domain of signal transducing histidine kinase"/>
    <property type="match status" value="1"/>
</dbReference>
<dbReference type="RefSeq" id="WP_184028835.1">
    <property type="nucleotide sequence ID" value="NZ_JACIJJ010000003.1"/>
</dbReference>
<keyword evidence="9" id="KW-0472">Membrane</keyword>
<sequence length="356" mass="37367">MRLLNAALLRNPVAKVAAPVLIALLIAAIFVVDTLTDLEIAVAVFYVIPVLLSARALRRRSVMALALACVGLTLVSSLLTREGSWEAGAVNLAISGVAILITASLALRLLAAEAAFGEARAQLIRVSRVSNLGELAGSIAHEVNQPLGAIAATAAAATRWLAADTPQVEEARASLERIAADARRAGEIVTRIRRLSQRRPAARERVDLNDVARETVALARREIEKAGVKVIVVLSEPLPPVMGDSIQLQQVAGNILANALDAVAAIAPDRRVVEVLTRALPDDRVMLRISDSGGGIAPADMPHIFDSLWTRKDGGTGLGLTIAQTIVESHGGHIAASSGRDGSGTCIQIILPQTKS</sequence>
<evidence type="ECO:0000256" key="8">
    <source>
        <dbReference type="ARBA" id="ARBA00023012"/>
    </source>
</evidence>
<comment type="caution">
    <text evidence="11">The sequence shown here is derived from an EMBL/GenBank/DDBJ whole genome shotgun (WGS) entry which is preliminary data.</text>
</comment>
<keyword evidence="12" id="KW-1185">Reference proteome</keyword>
<dbReference type="InterPro" id="IPR036890">
    <property type="entry name" value="HATPase_C_sf"/>
</dbReference>
<dbReference type="AlphaFoldDB" id="A0A7W9EIG4"/>
<evidence type="ECO:0000256" key="4">
    <source>
        <dbReference type="ARBA" id="ARBA00022679"/>
    </source>
</evidence>
<evidence type="ECO:0000256" key="2">
    <source>
        <dbReference type="ARBA" id="ARBA00012438"/>
    </source>
</evidence>
<evidence type="ECO:0000256" key="7">
    <source>
        <dbReference type="ARBA" id="ARBA00022840"/>
    </source>
</evidence>
<keyword evidence="9" id="KW-1133">Transmembrane helix</keyword>
<dbReference type="InterPro" id="IPR005467">
    <property type="entry name" value="His_kinase_dom"/>
</dbReference>
<dbReference type="InterPro" id="IPR003661">
    <property type="entry name" value="HisK_dim/P_dom"/>
</dbReference>
<evidence type="ECO:0000313" key="12">
    <source>
        <dbReference type="Proteomes" id="UP000557739"/>
    </source>
</evidence>
<name>A0A7W9EIG4_9SPHN</name>
<dbReference type="InterPro" id="IPR036097">
    <property type="entry name" value="HisK_dim/P_sf"/>
</dbReference>
<evidence type="ECO:0000256" key="9">
    <source>
        <dbReference type="SAM" id="Phobius"/>
    </source>
</evidence>
<dbReference type="Pfam" id="PF02518">
    <property type="entry name" value="HATPase_c"/>
    <property type="match status" value="1"/>
</dbReference>
<dbReference type="PANTHER" id="PTHR43065">
    <property type="entry name" value="SENSOR HISTIDINE KINASE"/>
    <property type="match status" value="1"/>
</dbReference>
<evidence type="ECO:0000256" key="3">
    <source>
        <dbReference type="ARBA" id="ARBA00022553"/>
    </source>
</evidence>
<feature type="domain" description="Histidine kinase" evidence="10">
    <location>
        <begin position="138"/>
        <end position="355"/>
    </location>
</feature>
<evidence type="ECO:0000256" key="6">
    <source>
        <dbReference type="ARBA" id="ARBA00022777"/>
    </source>
</evidence>
<keyword evidence="3" id="KW-0597">Phosphoprotein</keyword>
<keyword evidence="5" id="KW-0547">Nucleotide-binding</keyword>